<dbReference type="Gene3D" id="3.40.50.12650">
    <property type="match status" value="1"/>
</dbReference>
<dbReference type="GO" id="GO:0005634">
    <property type="term" value="C:nucleus"/>
    <property type="evidence" value="ECO:0007669"/>
    <property type="project" value="UniProtKB-SubCell"/>
</dbReference>
<keyword evidence="10" id="KW-1185">Reference proteome</keyword>
<gene>
    <name evidence="9" type="ORF">POCULU_LOCUS2388</name>
</gene>
<dbReference type="SUPFAM" id="SSF56281">
    <property type="entry name" value="Metallo-hydrolase/oxidoreductase"/>
    <property type="match status" value="1"/>
</dbReference>
<dbReference type="CDD" id="cd16273">
    <property type="entry name" value="SNM1A-1C-like_MBL-fold"/>
    <property type="match status" value="1"/>
</dbReference>
<feature type="domain" description="DNA repair metallo-beta-lactamase" evidence="7">
    <location>
        <begin position="631"/>
        <end position="752"/>
    </location>
</feature>
<evidence type="ECO:0000256" key="3">
    <source>
        <dbReference type="ARBA" id="ARBA00022763"/>
    </source>
</evidence>
<dbReference type="GO" id="GO:0003684">
    <property type="term" value="F:damaged DNA binding"/>
    <property type="evidence" value="ECO:0007669"/>
    <property type="project" value="TreeGrafter"/>
</dbReference>
<dbReference type="PANTHER" id="PTHR23240">
    <property type="entry name" value="DNA CROSS-LINK REPAIR PROTEIN PSO2/SNM1-RELATED"/>
    <property type="match status" value="1"/>
</dbReference>
<comment type="subcellular location">
    <subcellularLocation>
        <location evidence="1">Nucleus</location>
    </subcellularLocation>
</comment>
<dbReference type="InterPro" id="IPR036866">
    <property type="entry name" value="RibonucZ/Hydroxyglut_hydro"/>
</dbReference>
<evidence type="ECO:0000256" key="6">
    <source>
        <dbReference type="SAM" id="MobiDB-lite"/>
    </source>
</evidence>
<feature type="domain" description="Metallo-beta-lactamase" evidence="8">
    <location>
        <begin position="357"/>
        <end position="505"/>
    </location>
</feature>
<evidence type="ECO:0000256" key="4">
    <source>
        <dbReference type="ARBA" id="ARBA00023204"/>
    </source>
</evidence>
<feature type="region of interest" description="Disordered" evidence="6">
    <location>
        <begin position="39"/>
        <end position="69"/>
    </location>
</feature>
<dbReference type="PANTHER" id="PTHR23240:SF6">
    <property type="entry name" value="DNA CROSS-LINK REPAIR 1A PROTEIN"/>
    <property type="match status" value="1"/>
</dbReference>
<evidence type="ECO:0000313" key="10">
    <source>
        <dbReference type="Proteomes" id="UP000789572"/>
    </source>
</evidence>
<keyword evidence="3" id="KW-0227">DNA damage</keyword>
<evidence type="ECO:0000313" key="9">
    <source>
        <dbReference type="EMBL" id="CAG8497291.1"/>
    </source>
</evidence>
<dbReference type="GO" id="GO:0035312">
    <property type="term" value="F:5'-3' DNA exonuclease activity"/>
    <property type="evidence" value="ECO:0007669"/>
    <property type="project" value="TreeGrafter"/>
</dbReference>
<dbReference type="Pfam" id="PF12706">
    <property type="entry name" value="Lactamase_B_2"/>
    <property type="match status" value="1"/>
</dbReference>
<keyword evidence="5" id="KW-0539">Nucleus</keyword>
<keyword evidence="4" id="KW-0234">DNA repair</keyword>
<sequence>MFTHKAIFPNSIVDVPSSASTTCSVPTCVSKSYDHDRNYNKKQKISENASAASRSKSVRKNAAGTKFSVSNNKKSKASDMLAPVSSSAANATIFNFFGKVEEQITKEDMDVDANDVEEKGVMENATLDVHTSKEHNQMNSILIVDNDYDIINVDEFLDNAGTVGNMAHQGNDNVTSKKIPGHNDNIEIDIIYLSDDDYKNDMILDSSDENEDQLYPLFESRLTRLSYNTKQSHMTQCIHESTAATRTSSDPSFLFSSFFSVSTSFTSNQSGTALTVNENESALLTTEFKREPFHASGPATIKQESEQDKRNGRAFCHGVWDFRLGDFELGNFGNLTKTLDGNEIDTTITVDAFKYGQIPNCTAYFLSHFHSDHYGGLSSTWAHGPIYCSTVTGNLVIQKLRVKPEYVHKLPMDTEIPIESDRVTVTLIDANHCPGSVLFLFKLIDQNNKTVRRYLHTGDFRACPKQVLHSAIANLSDPIDVLYLDTTYLNSHYRFPAQEQVVKAVVSLIAKAIKGGGLAPVSKNKVSKKKMVRDPSQTALDNWLKLVNGRKTVKEEKKVIESKDNCDANGMNAQKDEKDGVAFSDSKLLVVVGTYLIGKEKIFMGIAKALGSKIYVSAEKRRILACQENKELDCLLTNDPCEACVHVASMTSIRPDLLVQYLDSLRPRFSTVIGIRPTGWTYKPLFEQPFHTTEVLLNTPPVYSDADIRPAYASSVCQIFGVPYSEHSSFRELAAFIMSLNVKHIVPTVNVGTEKSCKAMNFWLCKWQETKQKNGKVVVVPYPLLTHW</sequence>
<accession>A0A9N9EX15</accession>
<proteinExistence type="inferred from homology"/>
<dbReference type="Gene3D" id="3.60.15.10">
    <property type="entry name" value="Ribonuclease Z/Hydroxyacylglutathione hydrolase-like"/>
    <property type="match status" value="1"/>
</dbReference>
<dbReference type="InterPro" id="IPR001279">
    <property type="entry name" value="Metallo-B-lactamas"/>
</dbReference>
<dbReference type="GO" id="GO:0006303">
    <property type="term" value="P:double-strand break repair via nonhomologous end joining"/>
    <property type="evidence" value="ECO:0007669"/>
    <property type="project" value="TreeGrafter"/>
</dbReference>
<evidence type="ECO:0000256" key="2">
    <source>
        <dbReference type="ARBA" id="ARBA00010304"/>
    </source>
</evidence>
<dbReference type="FunFam" id="3.40.50.12650:FF:000001">
    <property type="entry name" value="DNA cross-link repair 1A"/>
    <property type="match status" value="1"/>
</dbReference>
<reference evidence="9" key="1">
    <citation type="submission" date="2021-06" db="EMBL/GenBank/DDBJ databases">
        <authorList>
            <person name="Kallberg Y."/>
            <person name="Tangrot J."/>
            <person name="Rosling A."/>
        </authorList>
    </citation>
    <scope>NUCLEOTIDE SEQUENCE</scope>
    <source>
        <strain evidence="9">IA702</strain>
    </source>
</reference>
<comment type="caution">
    <text evidence="9">The sequence shown here is derived from an EMBL/GenBank/DDBJ whole genome shotgun (WGS) entry which is preliminary data.</text>
</comment>
<name>A0A9N9EX15_9GLOM</name>
<dbReference type="EMBL" id="CAJVPJ010000220">
    <property type="protein sequence ID" value="CAG8497291.1"/>
    <property type="molecule type" value="Genomic_DNA"/>
</dbReference>
<dbReference type="OrthoDB" id="262529at2759"/>
<dbReference type="AlphaFoldDB" id="A0A9N9EX15"/>
<evidence type="ECO:0000256" key="1">
    <source>
        <dbReference type="ARBA" id="ARBA00004123"/>
    </source>
</evidence>
<evidence type="ECO:0000259" key="7">
    <source>
        <dbReference type="Pfam" id="PF07522"/>
    </source>
</evidence>
<feature type="compositionally biased region" description="Low complexity" evidence="6">
    <location>
        <begin position="48"/>
        <end position="63"/>
    </location>
</feature>
<dbReference type="GO" id="GO:0036297">
    <property type="term" value="P:interstrand cross-link repair"/>
    <property type="evidence" value="ECO:0007669"/>
    <property type="project" value="TreeGrafter"/>
</dbReference>
<dbReference type="FunFam" id="3.60.15.10:FF:000010">
    <property type="entry name" value="DNA cross-link repair 1A"/>
    <property type="match status" value="1"/>
</dbReference>
<evidence type="ECO:0000259" key="8">
    <source>
        <dbReference type="Pfam" id="PF12706"/>
    </source>
</evidence>
<dbReference type="Proteomes" id="UP000789572">
    <property type="component" value="Unassembled WGS sequence"/>
</dbReference>
<dbReference type="Pfam" id="PF07522">
    <property type="entry name" value="DRMBL"/>
    <property type="match status" value="1"/>
</dbReference>
<organism evidence="9 10">
    <name type="scientific">Paraglomus occultum</name>
    <dbReference type="NCBI Taxonomy" id="144539"/>
    <lineage>
        <taxon>Eukaryota</taxon>
        <taxon>Fungi</taxon>
        <taxon>Fungi incertae sedis</taxon>
        <taxon>Mucoromycota</taxon>
        <taxon>Glomeromycotina</taxon>
        <taxon>Glomeromycetes</taxon>
        <taxon>Paraglomerales</taxon>
        <taxon>Paraglomeraceae</taxon>
        <taxon>Paraglomus</taxon>
    </lineage>
</organism>
<evidence type="ECO:0000256" key="5">
    <source>
        <dbReference type="ARBA" id="ARBA00023242"/>
    </source>
</evidence>
<dbReference type="InterPro" id="IPR011084">
    <property type="entry name" value="DRMBL"/>
</dbReference>
<protein>
    <submittedName>
        <fullName evidence="9">4312_t:CDS:1</fullName>
    </submittedName>
</protein>
<comment type="similarity">
    <text evidence="2">Belongs to the DNA repair metallo-beta-lactamase (DRMBL) family.</text>
</comment>